<dbReference type="InterPro" id="IPR036397">
    <property type="entry name" value="RNaseH_sf"/>
</dbReference>
<reference evidence="2 3" key="1">
    <citation type="submission" date="2020-12" db="EMBL/GenBank/DDBJ databases">
        <title>Metabolic potential, ecology and presence of endohyphal bacteria is reflected in genomic diversity of Mucoromycotina.</title>
        <authorList>
            <person name="Muszewska A."/>
            <person name="Okrasinska A."/>
            <person name="Steczkiewicz K."/>
            <person name="Drgas O."/>
            <person name="Orlowska M."/>
            <person name="Perlinska-Lenart U."/>
            <person name="Aleksandrzak-Piekarczyk T."/>
            <person name="Szatraj K."/>
            <person name="Zielenkiewicz U."/>
            <person name="Pilsyk S."/>
            <person name="Malc E."/>
            <person name="Mieczkowski P."/>
            <person name="Kruszewska J.S."/>
            <person name="Biernat P."/>
            <person name="Pawlowska J."/>
        </authorList>
    </citation>
    <scope>NUCLEOTIDE SEQUENCE [LARGE SCALE GENOMIC DNA]</scope>
    <source>
        <strain evidence="2 3">CBS 142.35</strain>
    </source>
</reference>
<dbReference type="AlphaFoldDB" id="A0A8H7VFF6"/>
<keyword evidence="3" id="KW-1185">Reference proteome</keyword>
<sequence length="169" mass="19701">MDYPSYLALYYYLANKRYPIGATETIKRRLRDQATRYQAAGGKIYRRTEYKKVLGSELLHEGNIDEIIKMVHNEGHFGVKNTWHKLRLQYTGTALYERTKEIVKTCYTCQFRKRIPRKRFTEGQPIPVPASPFYMVGCDAVGPTEPTVRGNRYLLVAIDYLTRWPVAKA</sequence>
<feature type="domain" description="Integrase zinc-binding" evidence="1">
    <location>
        <begin position="64"/>
        <end position="113"/>
    </location>
</feature>
<proteinExistence type="predicted"/>
<dbReference type="GO" id="GO:0003676">
    <property type="term" value="F:nucleic acid binding"/>
    <property type="evidence" value="ECO:0007669"/>
    <property type="project" value="InterPro"/>
</dbReference>
<gene>
    <name evidence="2" type="ORF">INT45_005659</name>
</gene>
<dbReference type="Proteomes" id="UP000646827">
    <property type="component" value="Unassembled WGS sequence"/>
</dbReference>
<dbReference type="InterPro" id="IPR041588">
    <property type="entry name" value="Integrase_H2C2"/>
</dbReference>
<dbReference type="Gene3D" id="1.10.340.70">
    <property type="match status" value="1"/>
</dbReference>
<comment type="caution">
    <text evidence="2">The sequence shown here is derived from an EMBL/GenBank/DDBJ whole genome shotgun (WGS) entry which is preliminary data.</text>
</comment>
<name>A0A8H7VFF6_9FUNG</name>
<dbReference type="PANTHER" id="PTHR37984">
    <property type="entry name" value="PROTEIN CBG26694"/>
    <property type="match status" value="1"/>
</dbReference>
<organism evidence="2 3">
    <name type="scientific">Circinella minor</name>
    <dbReference type="NCBI Taxonomy" id="1195481"/>
    <lineage>
        <taxon>Eukaryota</taxon>
        <taxon>Fungi</taxon>
        <taxon>Fungi incertae sedis</taxon>
        <taxon>Mucoromycota</taxon>
        <taxon>Mucoromycotina</taxon>
        <taxon>Mucoromycetes</taxon>
        <taxon>Mucorales</taxon>
        <taxon>Lichtheimiaceae</taxon>
        <taxon>Circinella</taxon>
    </lineage>
</organism>
<evidence type="ECO:0000313" key="2">
    <source>
        <dbReference type="EMBL" id="KAG2212529.1"/>
    </source>
</evidence>
<dbReference type="Pfam" id="PF17921">
    <property type="entry name" value="Integrase_H2C2"/>
    <property type="match status" value="1"/>
</dbReference>
<dbReference type="PANTHER" id="PTHR37984:SF5">
    <property type="entry name" value="PROTEIN NYNRIN-LIKE"/>
    <property type="match status" value="1"/>
</dbReference>
<dbReference type="SUPFAM" id="SSF53098">
    <property type="entry name" value="Ribonuclease H-like"/>
    <property type="match status" value="1"/>
</dbReference>
<dbReference type="OrthoDB" id="5592268at2759"/>
<dbReference type="EMBL" id="JAEPRB010000743">
    <property type="protein sequence ID" value="KAG2212529.1"/>
    <property type="molecule type" value="Genomic_DNA"/>
</dbReference>
<evidence type="ECO:0000313" key="3">
    <source>
        <dbReference type="Proteomes" id="UP000646827"/>
    </source>
</evidence>
<feature type="non-terminal residue" evidence="2">
    <location>
        <position position="169"/>
    </location>
</feature>
<accession>A0A8H7VFF6</accession>
<dbReference type="InterPro" id="IPR012337">
    <property type="entry name" value="RNaseH-like_sf"/>
</dbReference>
<protein>
    <recommendedName>
        <fullName evidence="1">Integrase zinc-binding domain-containing protein</fullName>
    </recommendedName>
</protein>
<dbReference type="InterPro" id="IPR050951">
    <property type="entry name" value="Retrovirus_Pol_polyprotein"/>
</dbReference>
<evidence type="ECO:0000259" key="1">
    <source>
        <dbReference type="Pfam" id="PF17921"/>
    </source>
</evidence>
<dbReference type="Gene3D" id="3.30.420.10">
    <property type="entry name" value="Ribonuclease H-like superfamily/Ribonuclease H"/>
    <property type="match status" value="1"/>
</dbReference>